<evidence type="ECO:0000313" key="2">
    <source>
        <dbReference type="EMBL" id="SVA88785.1"/>
    </source>
</evidence>
<keyword evidence="1" id="KW-0472">Membrane</keyword>
<feature type="transmembrane region" description="Helical" evidence="1">
    <location>
        <begin position="90"/>
        <end position="113"/>
    </location>
</feature>
<organism evidence="2">
    <name type="scientific">marine metagenome</name>
    <dbReference type="NCBI Taxonomy" id="408172"/>
    <lineage>
        <taxon>unclassified sequences</taxon>
        <taxon>metagenomes</taxon>
        <taxon>ecological metagenomes</taxon>
    </lineage>
</organism>
<feature type="transmembrane region" description="Helical" evidence="1">
    <location>
        <begin position="47"/>
        <end position="69"/>
    </location>
</feature>
<keyword evidence="1" id="KW-1133">Transmembrane helix</keyword>
<proteinExistence type="predicted"/>
<accession>A0A381ZHP0</accession>
<gene>
    <name evidence="2" type="ORF">METZ01_LOCUS141639</name>
</gene>
<dbReference type="EMBL" id="UINC01021371">
    <property type="protein sequence ID" value="SVA88785.1"/>
    <property type="molecule type" value="Genomic_DNA"/>
</dbReference>
<reference evidence="2" key="1">
    <citation type="submission" date="2018-05" db="EMBL/GenBank/DDBJ databases">
        <authorList>
            <person name="Lanie J.A."/>
            <person name="Ng W.-L."/>
            <person name="Kazmierczak K.M."/>
            <person name="Andrzejewski T.M."/>
            <person name="Davidsen T.M."/>
            <person name="Wayne K.J."/>
            <person name="Tettelin H."/>
            <person name="Glass J.I."/>
            <person name="Rusch D."/>
            <person name="Podicherti R."/>
            <person name="Tsui H.-C.T."/>
            <person name="Winkler M.E."/>
        </authorList>
    </citation>
    <scope>NUCLEOTIDE SEQUENCE</scope>
</reference>
<feature type="transmembrane region" description="Helical" evidence="1">
    <location>
        <begin position="12"/>
        <end position="35"/>
    </location>
</feature>
<evidence type="ECO:0000256" key="1">
    <source>
        <dbReference type="SAM" id="Phobius"/>
    </source>
</evidence>
<dbReference type="AlphaFoldDB" id="A0A381ZHP0"/>
<protein>
    <submittedName>
        <fullName evidence="2">Uncharacterized protein</fullName>
    </submittedName>
</protein>
<sequence length="118" mass="12896">MNQEIKESLIRDVSLVDAMLVVLPLLLPTMIFHAGSASSDDAYLKQVPQILFTGSSFLLWITGITMILPKVLRLRQVDASLRDFHSLVPGVLAALAALLFTTADIVILVYYGVDIIGL</sequence>
<keyword evidence="1" id="KW-0812">Transmembrane</keyword>
<name>A0A381ZHP0_9ZZZZ</name>